<reference evidence="2 3" key="1">
    <citation type="submission" date="2024-01" db="EMBL/GenBank/DDBJ databases">
        <title>A draft genome for the cacao thread blight pathogen Marasmiellus scandens.</title>
        <authorList>
            <person name="Baruah I.K."/>
            <person name="Leung J."/>
            <person name="Bukari Y."/>
            <person name="Amoako-Attah I."/>
            <person name="Meinhardt L.W."/>
            <person name="Bailey B.A."/>
            <person name="Cohen S.P."/>
        </authorList>
    </citation>
    <scope>NUCLEOTIDE SEQUENCE [LARGE SCALE GENOMIC DNA]</scope>
    <source>
        <strain evidence="2 3">GH-19</strain>
    </source>
</reference>
<keyword evidence="3" id="KW-1185">Reference proteome</keyword>
<protein>
    <recommendedName>
        <fullName evidence="1">NADP-dependent oxidoreductase domain-containing protein</fullName>
    </recommendedName>
</protein>
<dbReference type="InterPro" id="IPR018170">
    <property type="entry name" value="Aldo/ket_reductase_CS"/>
</dbReference>
<dbReference type="PROSITE" id="PS00798">
    <property type="entry name" value="ALDOKETO_REDUCTASE_1"/>
    <property type="match status" value="1"/>
</dbReference>
<dbReference type="InterPro" id="IPR023210">
    <property type="entry name" value="NADP_OxRdtase_dom"/>
</dbReference>
<name>A0ABR1J8J1_9AGAR</name>
<dbReference type="InterPro" id="IPR036812">
    <property type="entry name" value="NAD(P)_OxRdtase_dom_sf"/>
</dbReference>
<proteinExistence type="predicted"/>
<evidence type="ECO:0000313" key="3">
    <source>
        <dbReference type="Proteomes" id="UP001498398"/>
    </source>
</evidence>
<dbReference type="EMBL" id="JBANRG010000030">
    <property type="protein sequence ID" value="KAK7451698.1"/>
    <property type="molecule type" value="Genomic_DNA"/>
</dbReference>
<sequence length="303" mass="34245">MPVVGLGTWRIPECAESVYKAIKVGYRLIDGAADYGNEKEAGEGIRRAINEGIVKREDLFVTSKLWNTFHAKEHVKTIAKMQLKLWGLDYFDLFLIHFPIALQYVDPKDKFPPEWCGLDGKVHLENTPMQETWECMEELVDEGLVKNIGISNCQGSLLLDVMRYARIPPQVLQVEIHPYLTQEPLQKLCKTLGIAVTAYSSFGPQSYVEMGITSSVPALVKHDTVISIARTVGRSPGQVILRWATQRGLAIIPKSSEERWLRENLECNSFELSEHDMKKISALNIGMRMNDPVLIDPRFGIFA</sequence>
<evidence type="ECO:0000259" key="1">
    <source>
        <dbReference type="Pfam" id="PF00248"/>
    </source>
</evidence>
<feature type="domain" description="NADP-dependent oxidoreductase" evidence="1">
    <location>
        <begin position="5"/>
        <end position="284"/>
    </location>
</feature>
<dbReference type="InterPro" id="IPR020471">
    <property type="entry name" value="AKR"/>
</dbReference>
<dbReference type="SUPFAM" id="SSF51430">
    <property type="entry name" value="NAD(P)-linked oxidoreductase"/>
    <property type="match status" value="1"/>
</dbReference>
<dbReference type="PIRSF" id="PIRSF000097">
    <property type="entry name" value="AKR"/>
    <property type="match status" value="1"/>
</dbReference>
<accession>A0ABR1J8J1</accession>
<dbReference type="Gene3D" id="3.20.20.100">
    <property type="entry name" value="NADP-dependent oxidoreductase domain"/>
    <property type="match status" value="1"/>
</dbReference>
<dbReference type="PRINTS" id="PR00069">
    <property type="entry name" value="ALDKETRDTASE"/>
</dbReference>
<dbReference type="Pfam" id="PF00248">
    <property type="entry name" value="Aldo_ket_red"/>
    <property type="match status" value="1"/>
</dbReference>
<comment type="caution">
    <text evidence="2">The sequence shown here is derived from an EMBL/GenBank/DDBJ whole genome shotgun (WGS) entry which is preliminary data.</text>
</comment>
<gene>
    <name evidence="2" type="ORF">VKT23_012377</name>
</gene>
<dbReference type="Proteomes" id="UP001498398">
    <property type="component" value="Unassembled WGS sequence"/>
</dbReference>
<evidence type="ECO:0000313" key="2">
    <source>
        <dbReference type="EMBL" id="KAK7451698.1"/>
    </source>
</evidence>
<dbReference type="PANTHER" id="PTHR11732">
    <property type="entry name" value="ALDO/KETO REDUCTASE"/>
    <property type="match status" value="1"/>
</dbReference>
<organism evidence="2 3">
    <name type="scientific">Marasmiellus scandens</name>
    <dbReference type="NCBI Taxonomy" id="2682957"/>
    <lineage>
        <taxon>Eukaryota</taxon>
        <taxon>Fungi</taxon>
        <taxon>Dikarya</taxon>
        <taxon>Basidiomycota</taxon>
        <taxon>Agaricomycotina</taxon>
        <taxon>Agaricomycetes</taxon>
        <taxon>Agaricomycetidae</taxon>
        <taxon>Agaricales</taxon>
        <taxon>Marasmiineae</taxon>
        <taxon>Omphalotaceae</taxon>
        <taxon>Marasmiellus</taxon>
    </lineage>
</organism>